<evidence type="ECO:0000259" key="2">
    <source>
        <dbReference type="Pfam" id="PF17287"/>
    </source>
</evidence>
<reference evidence="3" key="1">
    <citation type="submission" date="2020-10" db="EMBL/GenBank/DDBJ databases">
        <title>Genome Sequence of ESBL Producing Zambian Clinical Strains.</title>
        <authorList>
            <person name="Shawa M."/>
            <person name="Furuta Y."/>
            <person name="Simbotwe M."/>
            <person name="Mulenga E."/>
            <person name="Mubanga M."/>
            <person name="Mulenga G."/>
            <person name="Kaile C."/>
            <person name="Zorigt T."/>
            <person name="Hang'ombe B."/>
            <person name="Higashi H."/>
        </authorList>
    </citation>
    <scope>NUCLEOTIDE SEQUENCE</scope>
    <source>
        <strain evidence="3">Zam_UTH_09</strain>
    </source>
</reference>
<evidence type="ECO:0000313" key="3">
    <source>
        <dbReference type="EMBL" id="GHK53256.1"/>
    </source>
</evidence>
<dbReference type="PANTHER" id="PTHR34597">
    <property type="entry name" value="SLR1661 PROTEIN"/>
    <property type="match status" value="1"/>
</dbReference>
<name>A0A919HQX3_KLEPN</name>
<dbReference type="Pfam" id="PF17287">
    <property type="entry name" value="POTRA_3"/>
    <property type="match status" value="1"/>
</dbReference>
<dbReference type="GO" id="GO:0008320">
    <property type="term" value="F:protein transmembrane transporter activity"/>
    <property type="evidence" value="ECO:0007669"/>
    <property type="project" value="TreeGrafter"/>
</dbReference>
<organism evidence="3 4">
    <name type="scientific">Klebsiella pneumoniae</name>
    <dbReference type="NCBI Taxonomy" id="573"/>
    <lineage>
        <taxon>Bacteria</taxon>
        <taxon>Pseudomonadati</taxon>
        <taxon>Pseudomonadota</taxon>
        <taxon>Gammaproteobacteria</taxon>
        <taxon>Enterobacterales</taxon>
        <taxon>Enterobacteriaceae</taxon>
        <taxon>Klebsiella/Raoultella group</taxon>
        <taxon>Klebsiella</taxon>
        <taxon>Klebsiella pneumoniae complex</taxon>
    </lineage>
</organism>
<proteinExistence type="predicted"/>
<dbReference type="AlphaFoldDB" id="A0A919HQX3"/>
<dbReference type="Proteomes" id="UP000655094">
    <property type="component" value="Unassembled WGS sequence"/>
</dbReference>
<accession>A0A919HQX3</accession>
<sequence length="132" mass="14212">MQNELIAQGYITSLIDVPSQSLEHGILRFTLHYGKVGAIDYADGSDTTRLWNSLPTSSGTILRLSDLEQGMANLQRLPGATAHMKLLPGQHEGESDIQIARSGEKMAAWRGDDAGSKASGRYRPAGPSISMT</sequence>
<feature type="domain" description="ShlB POTRA" evidence="2">
    <location>
        <begin position="35"/>
        <end position="88"/>
    </location>
</feature>
<dbReference type="GO" id="GO:0046819">
    <property type="term" value="P:protein secretion by the type V secretion system"/>
    <property type="evidence" value="ECO:0007669"/>
    <property type="project" value="TreeGrafter"/>
</dbReference>
<dbReference type="Gene3D" id="3.10.20.310">
    <property type="entry name" value="membrane protein fhac"/>
    <property type="match status" value="2"/>
</dbReference>
<dbReference type="GO" id="GO:0098046">
    <property type="term" value="C:type V protein secretion system complex"/>
    <property type="evidence" value="ECO:0007669"/>
    <property type="project" value="TreeGrafter"/>
</dbReference>
<dbReference type="EMBL" id="BNFF01000001">
    <property type="protein sequence ID" value="GHK53256.1"/>
    <property type="molecule type" value="Genomic_DNA"/>
</dbReference>
<dbReference type="PANTHER" id="PTHR34597:SF3">
    <property type="entry name" value="OUTER MEMBRANE TRANSPORTER CDIB"/>
    <property type="match status" value="1"/>
</dbReference>
<dbReference type="InterPro" id="IPR051544">
    <property type="entry name" value="TPS_OM_transporter"/>
</dbReference>
<comment type="caution">
    <text evidence="3">The sequence shown here is derived from an EMBL/GenBank/DDBJ whole genome shotgun (WGS) entry which is preliminary data.</text>
</comment>
<dbReference type="InterPro" id="IPR035251">
    <property type="entry name" value="ShlB_POTRA"/>
</dbReference>
<protein>
    <recommendedName>
        <fullName evidence="2">ShlB POTRA domain-containing protein</fullName>
    </recommendedName>
</protein>
<gene>
    <name evidence="3" type="ORF">KPZU09_29920</name>
</gene>
<feature type="region of interest" description="Disordered" evidence="1">
    <location>
        <begin position="108"/>
        <end position="132"/>
    </location>
</feature>
<evidence type="ECO:0000313" key="4">
    <source>
        <dbReference type="Proteomes" id="UP000655094"/>
    </source>
</evidence>
<evidence type="ECO:0000256" key="1">
    <source>
        <dbReference type="SAM" id="MobiDB-lite"/>
    </source>
</evidence>